<keyword evidence="5" id="KW-0539">Nucleus</keyword>
<dbReference type="SUPFAM" id="SSF54928">
    <property type="entry name" value="RNA-binding domain, RBD"/>
    <property type="match status" value="1"/>
</dbReference>
<keyword evidence="10" id="KW-1185">Reference proteome</keyword>
<protein>
    <recommendedName>
        <fullName evidence="8">RRM domain-containing protein</fullName>
    </recommendedName>
</protein>
<dbReference type="PROSITE" id="PS50102">
    <property type="entry name" value="RRM"/>
    <property type="match status" value="1"/>
</dbReference>
<dbReference type="OrthoDB" id="4726at2759"/>
<dbReference type="InterPro" id="IPR035979">
    <property type="entry name" value="RBD_domain_sf"/>
</dbReference>
<dbReference type="CDD" id="cd00590">
    <property type="entry name" value="RRM_SF"/>
    <property type="match status" value="1"/>
</dbReference>
<dbReference type="STRING" id="230819.A0A5C3L7M9"/>
<dbReference type="Proteomes" id="UP000307440">
    <property type="component" value="Unassembled WGS sequence"/>
</dbReference>
<dbReference type="GO" id="GO:0005737">
    <property type="term" value="C:cytoplasm"/>
    <property type="evidence" value="ECO:0007669"/>
    <property type="project" value="TreeGrafter"/>
</dbReference>
<dbReference type="EMBL" id="ML210153">
    <property type="protein sequence ID" value="TFK28797.1"/>
    <property type="molecule type" value="Genomic_DNA"/>
</dbReference>
<feature type="region of interest" description="Disordered" evidence="7">
    <location>
        <begin position="22"/>
        <end position="56"/>
    </location>
</feature>
<proteinExistence type="predicted"/>
<dbReference type="GO" id="GO:0005634">
    <property type="term" value="C:nucleus"/>
    <property type="evidence" value="ECO:0007669"/>
    <property type="project" value="UniProtKB-SubCell"/>
</dbReference>
<dbReference type="PANTHER" id="PTHR23003">
    <property type="entry name" value="RNA RECOGNITION MOTIF RRM DOMAIN CONTAINING PROTEIN"/>
    <property type="match status" value="1"/>
</dbReference>
<dbReference type="Gene3D" id="3.30.70.330">
    <property type="match status" value="1"/>
</dbReference>
<evidence type="ECO:0000259" key="8">
    <source>
        <dbReference type="PROSITE" id="PS50102"/>
    </source>
</evidence>
<evidence type="ECO:0000256" key="5">
    <source>
        <dbReference type="ARBA" id="ARBA00023242"/>
    </source>
</evidence>
<dbReference type="InterPro" id="IPR050374">
    <property type="entry name" value="RRT5_SRSF_SR"/>
</dbReference>
<feature type="domain" description="RRM" evidence="8">
    <location>
        <begin position="85"/>
        <end position="176"/>
    </location>
</feature>
<evidence type="ECO:0000313" key="10">
    <source>
        <dbReference type="Proteomes" id="UP000307440"/>
    </source>
</evidence>
<evidence type="ECO:0000256" key="7">
    <source>
        <dbReference type="SAM" id="MobiDB-lite"/>
    </source>
</evidence>
<dbReference type="GO" id="GO:0006397">
    <property type="term" value="P:mRNA processing"/>
    <property type="evidence" value="ECO:0007669"/>
    <property type="project" value="UniProtKB-KW"/>
</dbReference>
<dbReference type="GO" id="GO:0003729">
    <property type="term" value="F:mRNA binding"/>
    <property type="evidence" value="ECO:0007669"/>
    <property type="project" value="TreeGrafter"/>
</dbReference>
<dbReference type="InterPro" id="IPR012677">
    <property type="entry name" value="Nucleotide-bd_a/b_plait_sf"/>
</dbReference>
<evidence type="ECO:0000256" key="1">
    <source>
        <dbReference type="ARBA" id="ARBA00004123"/>
    </source>
</evidence>
<evidence type="ECO:0000313" key="9">
    <source>
        <dbReference type="EMBL" id="TFK28797.1"/>
    </source>
</evidence>
<organism evidence="9 10">
    <name type="scientific">Coprinopsis marcescibilis</name>
    <name type="common">Agaric fungus</name>
    <name type="synonym">Psathyrella marcescibilis</name>
    <dbReference type="NCBI Taxonomy" id="230819"/>
    <lineage>
        <taxon>Eukaryota</taxon>
        <taxon>Fungi</taxon>
        <taxon>Dikarya</taxon>
        <taxon>Basidiomycota</taxon>
        <taxon>Agaricomycotina</taxon>
        <taxon>Agaricomycetes</taxon>
        <taxon>Agaricomycetidae</taxon>
        <taxon>Agaricales</taxon>
        <taxon>Agaricineae</taxon>
        <taxon>Psathyrellaceae</taxon>
        <taxon>Coprinopsis</taxon>
    </lineage>
</organism>
<dbReference type="InterPro" id="IPR000504">
    <property type="entry name" value="RRM_dom"/>
</dbReference>
<comment type="subcellular location">
    <subcellularLocation>
        <location evidence="1">Nucleus</location>
    </subcellularLocation>
</comment>
<dbReference type="Pfam" id="PF00076">
    <property type="entry name" value="RRM_1"/>
    <property type="match status" value="1"/>
</dbReference>
<reference evidence="9 10" key="1">
    <citation type="journal article" date="2019" name="Nat. Ecol. Evol.">
        <title>Megaphylogeny resolves global patterns of mushroom evolution.</title>
        <authorList>
            <person name="Varga T."/>
            <person name="Krizsan K."/>
            <person name="Foldi C."/>
            <person name="Dima B."/>
            <person name="Sanchez-Garcia M."/>
            <person name="Sanchez-Ramirez S."/>
            <person name="Szollosi G.J."/>
            <person name="Szarkandi J.G."/>
            <person name="Papp V."/>
            <person name="Albert L."/>
            <person name="Andreopoulos W."/>
            <person name="Angelini C."/>
            <person name="Antonin V."/>
            <person name="Barry K.W."/>
            <person name="Bougher N.L."/>
            <person name="Buchanan P."/>
            <person name="Buyck B."/>
            <person name="Bense V."/>
            <person name="Catcheside P."/>
            <person name="Chovatia M."/>
            <person name="Cooper J."/>
            <person name="Damon W."/>
            <person name="Desjardin D."/>
            <person name="Finy P."/>
            <person name="Geml J."/>
            <person name="Haridas S."/>
            <person name="Hughes K."/>
            <person name="Justo A."/>
            <person name="Karasinski D."/>
            <person name="Kautmanova I."/>
            <person name="Kiss B."/>
            <person name="Kocsube S."/>
            <person name="Kotiranta H."/>
            <person name="LaButti K.M."/>
            <person name="Lechner B.E."/>
            <person name="Liimatainen K."/>
            <person name="Lipzen A."/>
            <person name="Lukacs Z."/>
            <person name="Mihaltcheva S."/>
            <person name="Morgado L.N."/>
            <person name="Niskanen T."/>
            <person name="Noordeloos M.E."/>
            <person name="Ohm R.A."/>
            <person name="Ortiz-Santana B."/>
            <person name="Ovrebo C."/>
            <person name="Racz N."/>
            <person name="Riley R."/>
            <person name="Savchenko A."/>
            <person name="Shiryaev A."/>
            <person name="Soop K."/>
            <person name="Spirin V."/>
            <person name="Szebenyi C."/>
            <person name="Tomsovsky M."/>
            <person name="Tulloss R.E."/>
            <person name="Uehling J."/>
            <person name="Grigoriev I.V."/>
            <person name="Vagvolgyi C."/>
            <person name="Papp T."/>
            <person name="Martin F.M."/>
            <person name="Miettinen O."/>
            <person name="Hibbett D.S."/>
            <person name="Nagy L.G."/>
        </authorList>
    </citation>
    <scope>NUCLEOTIDE SEQUENCE [LARGE SCALE GENOMIC DNA]</scope>
    <source>
        <strain evidence="9 10">CBS 121175</strain>
    </source>
</reference>
<evidence type="ECO:0000256" key="3">
    <source>
        <dbReference type="ARBA" id="ARBA00022737"/>
    </source>
</evidence>
<dbReference type="AlphaFoldDB" id="A0A5C3L7M9"/>
<name>A0A5C3L7M9_COPMA</name>
<evidence type="ECO:0000256" key="4">
    <source>
        <dbReference type="ARBA" id="ARBA00022884"/>
    </source>
</evidence>
<dbReference type="SMART" id="SM00360">
    <property type="entry name" value="RRM"/>
    <property type="match status" value="1"/>
</dbReference>
<dbReference type="PANTHER" id="PTHR23003:SF62">
    <property type="entry name" value="SERINE_ARGININE (SR)-TYPE SHUTTLING MRNA BINDING PROTEIN NPL3"/>
    <property type="match status" value="1"/>
</dbReference>
<gene>
    <name evidence="9" type="ORF">FA15DRAFT_664858</name>
</gene>
<feature type="compositionally biased region" description="Basic residues" evidence="7">
    <location>
        <begin position="37"/>
        <end position="47"/>
    </location>
</feature>
<keyword evidence="2" id="KW-0507">mRNA processing</keyword>
<evidence type="ECO:0000256" key="2">
    <source>
        <dbReference type="ARBA" id="ARBA00022664"/>
    </source>
</evidence>
<accession>A0A5C3L7M9</accession>
<evidence type="ECO:0000256" key="6">
    <source>
        <dbReference type="PROSITE-ProRule" id="PRU00176"/>
    </source>
</evidence>
<sequence length="243" mass="26327">MRFTCRSTDSDLARLDSLAAWNARHSKKSQPATSKAPKSKGKAKAAPKRVSQATRDAKLAAVSEAKRAAKAREIAKKPLLRRPTSFVYVGNLQSGITELALQKLFAKYGPVIRVQIRCSGGQVTPQGLAIPKSARGPRDRLYATVEFDNALGAVKALELDGHVIEGIPLVVTTSAAGLPEIEDIIKSRMGTNHRAPTRSRATKRKPLNVQATEVFTNIDRSTEPPPGADKFRIFGYSFAPTVI</sequence>
<keyword evidence="3" id="KW-0677">Repeat</keyword>
<keyword evidence="4 6" id="KW-0694">RNA-binding</keyword>